<dbReference type="PROSITE" id="PS50055">
    <property type="entry name" value="TYR_PHOSPHATASE_PTP"/>
    <property type="match status" value="1"/>
</dbReference>
<reference evidence="3 4" key="1">
    <citation type="submission" date="2024-04" db="EMBL/GenBank/DDBJ databases">
        <authorList>
            <consortium name="Genoscope - CEA"/>
            <person name="William W."/>
        </authorList>
    </citation>
    <scope>NUCLEOTIDE SEQUENCE [LARGE SCALE GENOMIC DNA]</scope>
</reference>
<dbReference type="InterPro" id="IPR029021">
    <property type="entry name" value="Prot-tyrosine_phosphatase-like"/>
</dbReference>
<evidence type="ECO:0000259" key="2">
    <source>
        <dbReference type="PROSITE" id="PS50055"/>
    </source>
</evidence>
<dbReference type="GO" id="GO:0016010">
    <property type="term" value="C:dystrophin-associated glycoprotein complex"/>
    <property type="evidence" value="ECO:0007669"/>
    <property type="project" value="InterPro"/>
</dbReference>
<dbReference type="PANTHER" id="PTHR19134:SF531">
    <property type="entry name" value="TYROSINE-PROTEIN PHOSPHATASE LAR"/>
    <property type="match status" value="1"/>
</dbReference>
<evidence type="ECO:0000256" key="1">
    <source>
        <dbReference type="SAM" id="Phobius"/>
    </source>
</evidence>
<keyword evidence="4" id="KW-1185">Reference proteome</keyword>
<keyword evidence="1" id="KW-1133">Transmembrane helix</keyword>
<dbReference type="InterPro" id="IPR050348">
    <property type="entry name" value="Protein-Tyr_Phosphatase"/>
</dbReference>
<keyword evidence="1" id="KW-0472">Membrane</keyword>
<dbReference type="Pfam" id="PF00102">
    <property type="entry name" value="Y_phosphatase"/>
    <property type="match status" value="1"/>
</dbReference>
<dbReference type="AlphaFoldDB" id="A0AAV2HFT8"/>
<gene>
    <name evidence="3" type="ORF">GSLYS_00006258001</name>
</gene>
<dbReference type="PANTHER" id="PTHR19134">
    <property type="entry name" value="RECEPTOR-TYPE TYROSINE-PROTEIN PHOSPHATASE"/>
    <property type="match status" value="1"/>
</dbReference>
<accession>A0AAV2HFT8</accession>
<dbReference type="GO" id="GO:0004725">
    <property type="term" value="F:protein tyrosine phosphatase activity"/>
    <property type="evidence" value="ECO:0007669"/>
    <property type="project" value="InterPro"/>
</dbReference>
<protein>
    <recommendedName>
        <fullName evidence="2">Tyrosine-protein phosphatase domain-containing protein</fullName>
    </recommendedName>
</protein>
<evidence type="ECO:0000313" key="3">
    <source>
        <dbReference type="EMBL" id="CAL1532179.1"/>
    </source>
</evidence>
<keyword evidence="1" id="KW-0812">Transmembrane</keyword>
<evidence type="ECO:0000313" key="4">
    <source>
        <dbReference type="Proteomes" id="UP001497497"/>
    </source>
</evidence>
<comment type="caution">
    <text evidence="3">The sequence shown here is derived from an EMBL/GenBank/DDBJ whole genome shotgun (WGS) entry which is preliminary data.</text>
</comment>
<dbReference type="Gene3D" id="3.90.190.10">
    <property type="entry name" value="Protein tyrosine phosphatase superfamily"/>
    <property type="match status" value="1"/>
</dbReference>
<feature type="transmembrane region" description="Helical" evidence="1">
    <location>
        <begin position="39"/>
        <end position="63"/>
    </location>
</feature>
<feature type="domain" description="Tyrosine-protein phosphatase" evidence="2">
    <location>
        <begin position="152"/>
        <end position="258"/>
    </location>
</feature>
<feature type="non-terminal residue" evidence="3">
    <location>
        <position position="1"/>
    </location>
</feature>
<dbReference type="Proteomes" id="UP001497497">
    <property type="component" value="Unassembled WGS sequence"/>
</dbReference>
<name>A0AAV2HFT8_LYMST</name>
<dbReference type="InterPro" id="IPR000242">
    <property type="entry name" value="PTP_cat"/>
</dbReference>
<organism evidence="3 4">
    <name type="scientific">Lymnaea stagnalis</name>
    <name type="common">Great pond snail</name>
    <name type="synonym">Helix stagnalis</name>
    <dbReference type="NCBI Taxonomy" id="6523"/>
    <lineage>
        <taxon>Eukaryota</taxon>
        <taxon>Metazoa</taxon>
        <taxon>Spiralia</taxon>
        <taxon>Lophotrochozoa</taxon>
        <taxon>Mollusca</taxon>
        <taxon>Gastropoda</taxon>
        <taxon>Heterobranchia</taxon>
        <taxon>Euthyneura</taxon>
        <taxon>Panpulmonata</taxon>
        <taxon>Hygrophila</taxon>
        <taxon>Lymnaeoidea</taxon>
        <taxon>Lymnaeidae</taxon>
        <taxon>Lymnaea</taxon>
    </lineage>
</organism>
<sequence>CLNKTCNFVNGICDHGCVGDYNNTQCLEESGYVESPSSAAAIVAPIVVAIVLIVVAIVGVILWRRNRNGKKKVTEELVPKGMMSIRQNKLNTPEENNVSNQKDHHSSNIVSTLMTSNLENTYSNTVLPMVKDTFIAVNDLNEFMRLHNSDYFTQQFKNIPTPMNVTMEIGLNNENKHKNRYKNICTYDHSRVHLMINTAKHEGDYINASYIEGYMDKEKFIACQGPNKVIINDFVRLLWEQKVDKVVMLTNLIEEGQV</sequence>
<dbReference type="EMBL" id="CAXITT010000108">
    <property type="protein sequence ID" value="CAL1532179.1"/>
    <property type="molecule type" value="Genomic_DNA"/>
</dbReference>
<dbReference type="SUPFAM" id="SSF52799">
    <property type="entry name" value="(Phosphotyrosine protein) phosphatases II"/>
    <property type="match status" value="1"/>
</dbReference>
<feature type="non-terminal residue" evidence="3">
    <location>
        <position position="258"/>
    </location>
</feature>
<proteinExistence type="predicted"/>